<dbReference type="InterPro" id="IPR050309">
    <property type="entry name" value="Type-B_Carboxylest/Lipase"/>
</dbReference>
<dbReference type="PANTHER" id="PTHR11559">
    <property type="entry name" value="CARBOXYLESTERASE"/>
    <property type="match status" value="1"/>
</dbReference>
<evidence type="ECO:0000256" key="2">
    <source>
        <dbReference type="ARBA" id="ARBA00022801"/>
    </source>
</evidence>
<dbReference type="InterPro" id="IPR019826">
    <property type="entry name" value="Carboxylesterase_B_AS"/>
</dbReference>
<proteinExistence type="inferred from homology"/>
<dbReference type="RefSeq" id="XP_047841205.1">
    <property type="nucleotide sequence ID" value="XM_047985228.1"/>
</dbReference>
<accession>A0A9Q8QBQ7</accession>
<reference evidence="5" key="1">
    <citation type="submission" date="2021-11" db="EMBL/GenBank/DDBJ databases">
        <title>Purpureocillium_takamizusanense_genome.</title>
        <authorList>
            <person name="Nguyen N.-H."/>
        </authorList>
    </citation>
    <scope>NUCLEOTIDE SEQUENCE</scope>
    <source>
        <strain evidence="5">PT3</strain>
    </source>
</reference>
<dbReference type="KEGG" id="ptkz:JDV02_004045"/>
<dbReference type="SUPFAM" id="SSF53474">
    <property type="entry name" value="alpha/beta-Hydrolases"/>
    <property type="match status" value="1"/>
</dbReference>
<evidence type="ECO:0000313" key="6">
    <source>
        <dbReference type="Proteomes" id="UP000829364"/>
    </source>
</evidence>
<evidence type="ECO:0000259" key="4">
    <source>
        <dbReference type="Pfam" id="PF00135"/>
    </source>
</evidence>
<dbReference type="EC" id="3.1.1.-" evidence="3"/>
<dbReference type="AlphaFoldDB" id="A0A9Q8QBQ7"/>
<feature type="chain" id="PRO_5040544002" description="Carboxylic ester hydrolase" evidence="3">
    <location>
        <begin position="20"/>
        <end position="536"/>
    </location>
</feature>
<evidence type="ECO:0000256" key="3">
    <source>
        <dbReference type="RuleBase" id="RU361235"/>
    </source>
</evidence>
<protein>
    <recommendedName>
        <fullName evidence="3">Carboxylic ester hydrolase</fullName>
        <ecNumber evidence="3">3.1.1.-</ecNumber>
    </recommendedName>
</protein>
<name>A0A9Q8QBQ7_9HYPO</name>
<dbReference type="InterPro" id="IPR029058">
    <property type="entry name" value="AB_hydrolase_fold"/>
</dbReference>
<keyword evidence="2 3" id="KW-0378">Hydrolase</keyword>
<feature type="domain" description="Carboxylesterase type B" evidence="4">
    <location>
        <begin position="30"/>
        <end position="514"/>
    </location>
</feature>
<dbReference type="Pfam" id="PF00135">
    <property type="entry name" value="COesterase"/>
    <property type="match status" value="1"/>
</dbReference>
<gene>
    <name evidence="5" type="ORF">JDV02_004045</name>
</gene>
<dbReference type="EMBL" id="CP086356">
    <property type="protein sequence ID" value="UNI17724.1"/>
    <property type="molecule type" value="Genomic_DNA"/>
</dbReference>
<dbReference type="InterPro" id="IPR002018">
    <property type="entry name" value="CarbesteraseB"/>
</dbReference>
<sequence>MRLATVASTLLAIVAAVDTTVDLGYSRYKGISQANGVSQWLGIRFAAPPVGDLRFAPPKDPERTSQLQPANKYGKACLATDANPNDEGTAEDCLFLDVQAPTNVSADAKLPVFIYIQGGGFNVNSNTKINASGLIAASDFGIVVVSFNYRVGPYGFLSNSGDDANAVMPNNGLRDQLKVMLWVQDHIAKFGGDPDHVVVGGSSAGAESVALHLTANYSTDSKLFHGAIAESPSFATMLTVDEAGYQYRHLAARLGCVVPDSLACLRNKTAVELQAHNFNIPLPNAASAPEYMYLPTIDGELVPDYTYRLLEQRRFLRVPTIFGDDSNGGTKFAPRNTSTLAQSNSYMLDQYPFMTIEQLIEANKLYPNPNTTCPHKGCYWRQLSNVYGEARYMCPARAFTSALSQSGVSRSFAYRWNVEDPAQMAEGLGVPHTVELSALWGPEYAPKPPRSYEKGGVNERASPVMQCYWVNFIKHYDPNAGKGCTSEDTARWEPWSPRRQSRIVFQTAGKTQMEPFGQALNARCDFWAKYGTAQRL</sequence>
<organism evidence="5 6">
    <name type="scientific">Purpureocillium takamizusanense</name>
    <dbReference type="NCBI Taxonomy" id="2060973"/>
    <lineage>
        <taxon>Eukaryota</taxon>
        <taxon>Fungi</taxon>
        <taxon>Dikarya</taxon>
        <taxon>Ascomycota</taxon>
        <taxon>Pezizomycotina</taxon>
        <taxon>Sordariomycetes</taxon>
        <taxon>Hypocreomycetidae</taxon>
        <taxon>Hypocreales</taxon>
        <taxon>Ophiocordycipitaceae</taxon>
        <taxon>Purpureocillium</taxon>
    </lineage>
</organism>
<keyword evidence="3" id="KW-0732">Signal</keyword>
<keyword evidence="6" id="KW-1185">Reference proteome</keyword>
<dbReference type="OrthoDB" id="408631at2759"/>
<comment type="similarity">
    <text evidence="1 3">Belongs to the type-B carboxylesterase/lipase family.</text>
</comment>
<dbReference type="PROSITE" id="PS00122">
    <property type="entry name" value="CARBOXYLESTERASE_B_1"/>
    <property type="match status" value="1"/>
</dbReference>
<dbReference type="Proteomes" id="UP000829364">
    <property type="component" value="Chromosome 3"/>
</dbReference>
<evidence type="ECO:0000256" key="1">
    <source>
        <dbReference type="ARBA" id="ARBA00005964"/>
    </source>
</evidence>
<feature type="signal peptide" evidence="3">
    <location>
        <begin position="1"/>
        <end position="19"/>
    </location>
</feature>
<dbReference type="GeneID" id="72066001"/>
<dbReference type="Gene3D" id="3.40.50.1820">
    <property type="entry name" value="alpha/beta hydrolase"/>
    <property type="match status" value="1"/>
</dbReference>
<dbReference type="GO" id="GO:0016787">
    <property type="term" value="F:hydrolase activity"/>
    <property type="evidence" value="ECO:0007669"/>
    <property type="project" value="UniProtKB-KW"/>
</dbReference>
<evidence type="ECO:0000313" key="5">
    <source>
        <dbReference type="EMBL" id="UNI17724.1"/>
    </source>
</evidence>